<feature type="signal peptide" evidence="1">
    <location>
        <begin position="1"/>
        <end position="18"/>
    </location>
</feature>
<feature type="chain" id="PRO_5002132872" description="UrcA family protein" evidence="1">
    <location>
        <begin position="19"/>
        <end position="124"/>
    </location>
</feature>
<evidence type="ECO:0000313" key="3">
    <source>
        <dbReference type="EMBL" id="UNV87731.1"/>
    </source>
</evidence>
<dbReference type="RefSeq" id="WP_039406711.1">
    <property type="nucleotide sequence ID" value="NZ_CP094242.1"/>
</dbReference>
<accession>A0A0C1GUU2</accession>
<evidence type="ECO:0008006" key="6">
    <source>
        <dbReference type="Google" id="ProtNLM"/>
    </source>
</evidence>
<dbReference type="EMBL" id="JUFZ01000039">
    <property type="protein sequence ID" value="KIC09156.1"/>
    <property type="molecule type" value="Genomic_DNA"/>
</dbReference>
<gene>
    <name evidence="2" type="ORF">MCC93_09710</name>
    <name evidence="3" type="ORF">MON37_01950</name>
</gene>
<evidence type="ECO:0000313" key="4">
    <source>
        <dbReference type="Proteomes" id="UP000031390"/>
    </source>
</evidence>
<dbReference type="Proteomes" id="UP000031390">
    <property type="component" value="Unassembled WGS sequence"/>
</dbReference>
<reference evidence="3 5" key="2">
    <citation type="submission" date="2022-03" db="EMBL/GenBank/DDBJ databases">
        <title>Genome sequencing of Morococcus cerebrosus.</title>
        <authorList>
            <person name="Baek M.-G."/>
            <person name="Yi H."/>
        </authorList>
    </citation>
    <scope>NUCLEOTIDE SEQUENCE [LARGE SCALE GENOMIC DNA]</scope>
    <source>
        <strain evidence="3 5">CIP 81.93</strain>
    </source>
</reference>
<name>A0A0C1GUU2_9NEIS</name>
<keyword evidence="1" id="KW-0732">Signal</keyword>
<proteinExistence type="predicted"/>
<protein>
    <recommendedName>
        <fullName evidence="6">UrcA family protein</fullName>
    </recommendedName>
</protein>
<evidence type="ECO:0000313" key="2">
    <source>
        <dbReference type="EMBL" id="KIC09156.1"/>
    </source>
</evidence>
<dbReference type="PATRIC" id="fig|1056807.3.peg.937"/>
<reference evidence="2 4" key="1">
    <citation type="submission" date="2014-12" db="EMBL/GenBank/DDBJ databases">
        <title>Genome sequence of Morococcus cerebrosus.</title>
        <authorList>
            <person name="Shin S.-K."/>
            <person name="Yi H."/>
        </authorList>
    </citation>
    <scope>NUCLEOTIDE SEQUENCE [LARGE SCALE GENOMIC DNA]</scope>
    <source>
        <strain evidence="2 4">CIP 81.93</strain>
    </source>
</reference>
<sequence>MKKTALLLCLLMSTPAFAGDKTIDLKKISQLGADIFDSATQGVYKTISESSKTIANSECAIPTTAAELEQFSVDHCLKEPAMAGSIYMDQALKQKGARVDEGARSLENLSNKILEGVQTIIDIE</sequence>
<dbReference type="Proteomes" id="UP000829504">
    <property type="component" value="Chromosome"/>
</dbReference>
<keyword evidence="5" id="KW-1185">Reference proteome</keyword>
<dbReference type="AlphaFoldDB" id="A0A0C1GUU2"/>
<organism evidence="2 4">
    <name type="scientific">Morococcus cerebrosus</name>
    <dbReference type="NCBI Taxonomy" id="1056807"/>
    <lineage>
        <taxon>Bacteria</taxon>
        <taxon>Pseudomonadati</taxon>
        <taxon>Pseudomonadota</taxon>
        <taxon>Betaproteobacteria</taxon>
        <taxon>Neisseriales</taxon>
        <taxon>Neisseriaceae</taxon>
        <taxon>Morococcus</taxon>
    </lineage>
</organism>
<evidence type="ECO:0000256" key="1">
    <source>
        <dbReference type="SAM" id="SignalP"/>
    </source>
</evidence>
<dbReference type="EMBL" id="CP094242">
    <property type="protein sequence ID" value="UNV87731.1"/>
    <property type="molecule type" value="Genomic_DNA"/>
</dbReference>
<evidence type="ECO:0000313" key="5">
    <source>
        <dbReference type="Proteomes" id="UP000829504"/>
    </source>
</evidence>